<feature type="domain" description="Peptidase M14" evidence="9">
    <location>
        <begin position="111"/>
        <end position="401"/>
    </location>
</feature>
<evidence type="ECO:0000256" key="3">
    <source>
        <dbReference type="ARBA" id="ARBA00022670"/>
    </source>
</evidence>
<dbReference type="SMART" id="SM00257">
    <property type="entry name" value="LysM"/>
    <property type="match status" value="2"/>
</dbReference>
<dbReference type="InterPro" id="IPR000834">
    <property type="entry name" value="Peptidase_M14"/>
</dbReference>
<keyword evidence="6" id="KW-0482">Metalloprotease</keyword>
<dbReference type="Pfam" id="PF00246">
    <property type="entry name" value="Peptidase_M14"/>
    <property type="match status" value="1"/>
</dbReference>
<dbReference type="InterPro" id="IPR036779">
    <property type="entry name" value="LysM_dom_sf"/>
</dbReference>
<dbReference type="Pfam" id="PF01476">
    <property type="entry name" value="LysM"/>
    <property type="match status" value="2"/>
</dbReference>
<dbReference type="CDD" id="cd06229">
    <property type="entry name" value="M14_Endopeptidase_I"/>
    <property type="match status" value="1"/>
</dbReference>
<evidence type="ECO:0000256" key="6">
    <source>
        <dbReference type="ARBA" id="ARBA00023049"/>
    </source>
</evidence>
<dbReference type="Gene3D" id="3.40.630.10">
    <property type="entry name" value="Zn peptidases"/>
    <property type="match status" value="1"/>
</dbReference>
<protein>
    <submittedName>
        <fullName evidence="10">M14 family zinc carboxypeptidase</fullName>
    </submittedName>
</protein>
<evidence type="ECO:0000256" key="4">
    <source>
        <dbReference type="ARBA" id="ARBA00022801"/>
    </source>
</evidence>
<comment type="caution">
    <text evidence="10">The sequence shown here is derived from an EMBL/GenBank/DDBJ whole genome shotgun (WGS) entry which is preliminary data.</text>
</comment>
<gene>
    <name evidence="10" type="ORF">Q5741_06370</name>
</gene>
<evidence type="ECO:0000256" key="5">
    <source>
        <dbReference type="ARBA" id="ARBA00022833"/>
    </source>
</evidence>
<keyword evidence="11" id="KW-1185">Reference proteome</keyword>
<reference evidence="10 11" key="1">
    <citation type="submission" date="2023-07" db="EMBL/GenBank/DDBJ databases">
        <title>Paenibacillus sp. JX-17 nov. isolated from soil.</title>
        <authorList>
            <person name="Wan Y."/>
            <person name="Liu B."/>
        </authorList>
    </citation>
    <scope>NUCLEOTIDE SEQUENCE [LARGE SCALE GENOMIC DNA]</scope>
    <source>
        <strain evidence="10 11">JX-17</strain>
    </source>
</reference>
<evidence type="ECO:0000259" key="8">
    <source>
        <dbReference type="PROSITE" id="PS51782"/>
    </source>
</evidence>
<dbReference type="PANTHER" id="PTHR11705">
    <property type="entry name" value="PROTEASE FAMILY M14 CARBOXYPEPTIDASE A,B"/>
    <property type="match status" value="1"/>
</dbReference>
<feature type="active site" description="Proton donor/acceptor" evidence="7">
    <location>
        <position position="370"/>
    </location>
</feature>
<evidence type="ECO:0000256" key="7">
    <source>
        <dbReference type="PROSITE-ProRule" id="PRU01379"/>
    </source>
</evidence>
<dbReference type="PROSITE" id="PS51782">
    <property type="entry name" value="LYSM"/>
    <property type="match status" value="1"/>
</dbReference>
<comment type="cofactor">
    <cofactor evidence="1">
        <name>Zn(2+)</name>
        <dbReference type="ChEBI" id="CHEBI:29105"/>
    </cofactor>
</comment>
<evidence type="ECO:0000256" key="2">
    <source>
        <dbReference type="ARBA" id="ARBA00005988"/>
    </source>
</evidence>
<evidence type="ECO:0000256" key="1">
    <source>
        <dbReference type="ARBA" id="ARBA00001947"/>
    </source>
</evidence>
<comment type="similarity">
    <text evidence="2 7">Belongs to the peptidase M14 family.</text>
</comment>
<keyword evidence="10" id="KW-0121">Carboxypeptidase</keyword>
<dbReference type="PANTHER" id="PTHR11705:SF143">
    <property type="entry name" value="SLL0236 PROTEIN"/>
    <property type="match status" value="1"/>
</dbReference>
<evidence type="ECO:0000313" key="10">
    <source>
        <dbReference type="EMBL" id="MDO7906043.1"/>
    </source>
</evidence>
<keyword evidence="3" id="KW-0645">Protease</keyword>
<sequence>MNSYIVEKGDTLERLAWRAGYPSGVLTAANPWLVRQPYLIPGQIISLPDPPPVPRYQLQQGDTVDQIAIQFQRTAEALVAANPSLEPGPCQPGVEIVIPRVTEEAVVHLRGEYGYDTLMDDLASLKNRYDRLETGMIGHSVLGKPIPYVRIGHGPFQLHVNAAVHANEWLTTPVLLRFVEDLAEAVEHGGPLHGTDPTRWLEQTTLWVVPMVNPDGVELVLEGAGPSHPWYGKLMEWNGGLPDFRSWKANIRGVDLNDQFPAYWEEEARRRLQKGPGRRDYGGESPLSEPESRALADWTIERNFDAVLSLHSQGEEIYWNYRDFEPKESLQWAIRLGAASGYRPVKLSGSDAGYKDWFIYHFRKPGFTIEVGSGRNPLPLSDYPAIRREVACLLGAAMSELTIKK</sequence>
<dbReference type="CDD" id="cd00118">
    <property type="entry name" value="LysM"/>
    <property type="match status" value="2"/>
</dbReference>
<dbReference type="InterPro" id="IPR034274">
    <property type="entry name" value="ENP1_M14_CPD"/>
</dbReference>
<dbReference type="RefSeq" id="WP_305023221.1">
    <property type="nucleotide sequence ID" value="NZ_JAUQTB010000002.1"/>
</dbReference>
<dbReference type="SUPFAM" id="SSF53187">
    <property type="entry name" value="Zn-dependent exopeptidases"/>
    <property type="match status" value="1"/>
</dbReference>
<evidence type="ECO:0000313" key="11">
    <source>
        <dbReference type="Proteomes" id="UP001240171"/>
    </source>
</evidence>
<dbReference type="Gene3D" id="3.10.350.10">
    <property type="entry name" value="LysM domain"/>
    <property type="match status" value="2"/>
</dbReference>
<name>A0ABT9CEL0_9BACL</name>
<dbReference type="InterPro" id="IPR018392">
    <property type="entry name" value="LysM"/>
</dbReference>
<proteinExistence type="inferred from homology"/>
<dbReference type="EMBL" id="JAUQTB010000002">
    <property type="protein sequence ID" value="MDO7906043.1"/>
    <property type="molecule type" value="Genomic_DNA"/>
</dbReference>
<dbReference type="SMART" id="SM00631">
    <property type="entry name" value="Zn_pept"/>
    <property type="match status" value="1"/>
</dbReference>
<accession>A0ABT9CEL0</accession>
<dbReference type="SUPFAM" id="SSF54106">
    <property type="entry name" value="LysM domain"/>
    <property type="match status" value="2"/>
</dbReference>
<feature type="domain" description="LysM" evidence="8">
    <location>
        <begin position="2"/>
        <end position="47"/>
    </location>
</feature>
<dbReference type="GO" id="GO:0004180">
    <property type="term" value="F:carboxypeptidase activity"/>
    <property type="evidence" value="ECO:0007669"/>
    <property type="project" value="UniProtKB-KW"/>
</dbReference>
<keyword evidence="5" id="KW-0862">Zinc</keyword>
<dbReference type="Proteomes" id="UP001240171">
    <property type="component" value="Unassembled WGS sequence"/>
</dbReference>
<evidence type="ECO:0000259" key="9">
    <source>
        <dbReference type="PROSITE" id="PS52035"/>
    </source>
</evidence>
<dbReference type="PROSITE" id="PS52035">
    <property type="entry name" value="PEPTIDASE_M14"/>
    <property type="match status" value="1"/>
</dbReference>
<keyword evidence="4" id="KW-0378">Hydrolase</keyword>
<organism evidence="10 11">
    <name type="scientific">Paenibacillus lacisoli</name>
    <dbReference type="NCBI Taxonomy" id="3064525"/>
    <lineage>
        <taxon>Bacteria</taxon>
        <taxon>Bacillati</taxon>
        <taxon>Bacillota</taxon>
        <taxon>Bacilli</taxon>
        <taxon>Bacillales</taxon>
        <taxon>Paenibacillaceae</taxon>
        <taxon>Paenibacillus</taxon>
    </lineage>
</organism>